<proteinExistence type="predicted"/>
<protein>
    <submittedName>
        <fullName evidence="2">FkbM family methyltransferase</fullName>
    </submittedName>
</protein>
<dbReference type="InterPro" id="IPR029063">
    <property type="entry name" value="SAM-dependent_MTases_sf"/>
</dbReference>
<sequence length="285" mass="32726">MIKPLHSFLKKILVKFNFTFSLKIDNIKYKVPVIHGLGISHRNLNDPWMLELLKIIHPIAGHKMIDVGANIGQTLLKMKSIDPKIKYIGFEPNPGCIFYLHQLIKTNKIENTQIVPVAVSDQTQLESLHFYNDSADDASATIIPDYRQNNMFHQELVPAFHVNVLREHIDFKEMSILKIDVEGSELQVIKSFEKEIASYLPIIIIEILPVYDEKKEVKRYKNQKEVQSIIQNLEYSMFRIIKSNGKLSGVLEIQAIGIHSDIDACDYIFIPKTKVQSFQGLVTLI</sequence>
<evidence type="ECO:0000259" key="1">
    <source>
        <dbReference type="Pfam" id="PF05050"/>
    </source>
</evidence>
<dbReference type="InterPro" id="IPR052514">
    <property type="entry name" value="SAM-dependent_MTase"/>
</dbReference>
<evidence type="ECO:0000313" key="3">
    <source>
        <dbReference type="Proteomes" id="UP001610100"/>
    </source>
</evidence>
<comment type="caution">
    <text evidence="2">The sequence shown here is derived from an EMBL/GenBank/DDBJ whole genome shotgun (WGS) entry which is preliminary data.</text>
</comment>
<dbReference type="GO" id="GO:0032259">
    <property type="term" value="P:methylation"/>
    <property type="evidence" value="ECO:0007669"/>
    <property type="project" value="UniProtKB-KW"/>
</dbReference>
<organism evidence="2 3">
    <name type="scientific">Gaetbulibacter aestuarii</name>
    <dbReference type="NCBI Taxonomy" id="1502358"/>
    <lineage>
        <taxon>Bacteria</taxon>
        <taxon>Pseudomonadati</taxon>
        <taxon>Bacteroidota</taxon>
        <taxon>Flavobacteriia</taxon>
        <taxon>Flavobacteriales</taxon>
        <taxon>Flavobacteriaceae</taxon>
        <taxon>Gaetbulibacter</taxon>
    </lineage>
</organism>
<dbReference type="GO" id="GO:0008168">
    <property type="term" value="F:methyltransferase activity"/>
    <property type="evidence" value="ECO:0007669"/>
    <property type="project" value="UniProtKB-KW"/>
</dbReference>
<evidence type="ECO:0000313" key="2">
    <source>
        <dbReference type="EMBL" id="MFH6772018.1"/>
    </source>
</evidence>
<dbReference type="Gene3D" id="3.40.50.150">
    <property type="entry name" value="Vaccinia Virus protein VP39"/>
    <property type="match status" value="1"/>
</dbReference>
<dbReference type="PANTHER" id="PTHR34203:SF15">
    <property type="entry name" value="SLL1173 PROTEIN"/>
    <property type="match status" value="1"/>
</dbReference>
<name>A0ABW7N1Y8_9FLAO</name>
<keyword evidence="2" id="KW-0808">Transferase</keyword>
<dbReference type="PANTHER" id="PTHR34203">
    <property type="entry name" value="METHYLTRANSFERASE, FKBM FAMILY PROTEIN"/>
    <property type="match status" value="1"/>
</dbReference>
<dbReference type="NCBIfam" id="TIGR01444">
    <property type="entry name" value="fkbM_fam"/>
    <property type="match status" value="1"/>
</dbReference>
<gene>
    <name evidence="2" type="ORF">V8G58_08740</name>
</gene>
<accession>A0ABW7N1Y8</accession>
<dbReference type="RefSeq" id="WP_344741269.1">
    <property type="nucleotide sequence ID" value="NZ_BAABAY010000002.1"/>
</dbReference>
<feature type="domain" description="Methyltransferase FkbM" evidence="1">
    <location>
        <begin position="66"/>
        <end position="233"/>
    </location>
</feature>
<dbReference type="EMBL" id="JBAWKB010000002">
    <property type="protein sequence ID" value="MFH6772018.1"/>
    <property type="molecule type" value="Genomic_DNA"/>
</dbReference>
<keyword evidence="3" id="KW-1185">Reference proteome</keyword>
<reference evidence="2 3" key="1">
    <citation type="submission" date="2024-02" db="EMBL/GenBank/DDBJ databases">
        <title>A Gaetbulibacter species isolated from tidal flats and genomic insights of their niches.</title>
        <authorList>
            <person name="Ye Y."/>
        </authorList>
    </citation>
    <scope>NUCLEOTIDE SEQUENCE [LARGE SCALE GENOMIC DNA]</scope>
    <source>
        <strain evidence="2 3">KYW382</strain>
    </source>
</reference>
<keyword evidence="2" id="KW-0489">Methyltransferase</keyword>
<dbReference type="Pfam" id="PF05050">
    <property type="entry name" value="Methyltransf_21"/>
    <property type="match status" value="1"/>
</dbReference>
<dbReference type="SUPFAM" id="SSF53335">
    <property type="entry name" value="S-adenosyl-L-methionine-dependent methyltransferases"/>
    <property type="match status" value="1"/>
</dbReference>
<dbReference type="InterPro" id="IPR006342">
    <property type="entry name" value="FkbM_mtfrase"/>
</dbReference>
<dbReference type="Proteomes" id="UP001610100">
    <property type="component" value="Unassembled WGS sequence"/>
</dbReference>